<dbReference type="FunFam" id="1.25.10.10:FF:000113">
    <property type="entry name" value="Beta-adaptin-like protein A"/>
    <property type="match status" value="1"/>
</dbReference>
<evidence type="ECO:0000256" key="4">
    <source>
        <dbReference type="ARBA" id="ARBA00022927"/>
    </source>
</evidence>
<dbReference type="Pfam" id="PF01602">
    <property type="entry name" value="Adaptin_N"/>
    <property type="match status" value="1"/>
</dbReference>
<feature type="region of interest" description="Disordered" evidence="6">
    <location>
        <begin position="625"/>
        <end position="645"/>
    </location>
</feature>
<dbReference type="Gene3D" id="3.30.310.10">
    <property type="entry name" value="TATA-Binding Protein"/>
    <property type="match status" value="1"/>
</dbReference>
<dbReference type="GO" id="GO:0016192">
    <property type="term" value="P:vesicle-mediated transport"/>
    <property type="evidence" value="ECO:0007669"/>
    <property type="project" value="InterPro"/>
</dbReference>
<dbReference type="InterPro" id="IPR026739">
    <property type="entry name" value="AP_beta"/>
</dbReference>
<name>A0AAW1NJT0_9CHLO</name>
<dbReference type="InterPro" id="IPR002553">
    <property type="entry name" value="Clathrin/coatomer_adapt-like_N"/>
</dbReference>
<protein>
    <recommendedName>
        <fullName evidence="11">AP complex subunit beta</fullName>
    </recommendedName>
</protein>
<comment type="subcellular location">
    <subcellularLocation>
        <location evidence="1">Endomembrane system</location>
    </subcellularLocation>
</comment>
<dbReference type="SUPFAM" id="SSF48371">
    <property type="entry name" value="ARM repeat"/>
    <property type="match status" value="1"/>
</dbReference>
<dbReference type="InterPro" id="IPR011989">
    <property type="entry name" value="ARM-like"/>
</dbReference>
<dbReference type="GO" id="GO:0006886">
    <property type="term" value="P:intracellular protein transport"/>
    <property type="evidence" value="ECO:0007669"/>
    <property type="project" value="InterPro"/>
</dbReference>
<keyword evidence="3" id="KW-0813">Transport</keyword>
<evidence type="ECO:0000259" key="7">
    <source>
        <dbReference type="Pfam" id="PF01602"/>
    </source>
</evidence>
<dbReference type="GO" id="GO:0012505">
    <property type="term" value="C:endomembrane system"/>
    <property type="evidence" value="ECO:0007669"/>
    <property type="project" value="UniProtKB-SubCell"/>
</dbReference>
<keyword evidence="10" id="KW-1185">Reference proteome</keyword>
<feature type="compositionally biased region" description="Low complexity" evidence="6">
    <location>
        <begin position="630"/>
        <end position="645"/>
    </location>
</feature>
<dbReference type="Gene3D" id="1.25.10.10">
    <property type="entry name" value="Leucine-rich Repeat Variant"/>
    <property type="match status" value="1"/>
</dbReference>
<dbReference type="InterPro" id="IPR015151">
    <property type="entry name" value="B-adaptin_app_sub_C"/>
</dbReference>
<accession>A0AAW1NJT0</accession>
<dbReference type="Proteomes" id="UP001465755">
    <property type="component" value="Unassembled WGS sequence"/>
</dbReference>
<evidence type="ECO:0000313" key="10">
    <source>
        <dbReference type="Proteomes" id="UP001465755"/>
    </source>
</evidence>
<evidence type="ECO:0000256" key="3">
    <source>
        <dbReference type="ARBA" id="ARBA00022448"/>
    </source>
</evidence>
<dbReference type="AlphaFoldDB" id="A0AAW1NJT0"/>
<keyword evidence="4" id="KW-0653">Protein transport</keyword>
<feature type="region of interest" description="Disordered" evidence="6">
    <location>
        <begin position="591"/>
        <end position="610"/>
    </location>
</feature>
<proteinExistence type="inferred from homology"/>
<organism evidence="9 10">
    <name type="scientific">Symbiochloris irregularis</name>
    <dbReference type="NCBI Taxonomy" id="706552"/>
    <lineage>
        <taxon>Eukaryota</taxon>
        <taxon>Viridiplantae</taxon>
        <taxon>Chlorophyta</taxon>
        <taxon>core chlorophytes</taxon>
        <taxon>Trebouxiophyceae</taxon>
        <taxon>Trebouxiales</taxon>
        <taxon>Trebouxiaceae</taxon>
        <taxon>Symbiochloris</taxon>
    </lineage>
</organism>
<dbReference type="GO" id="GO:0030131">
    <property type="term" value="C:clathrin adaptor complex"/>
    <property type="evidence" value="ECO:0007669"/>
    <property type="project" value="InterPro"/>
</dbReference>
<evidence type="ECO:0000256" key="6">
    <source>
        <dbReference type="SAM" id="MobiDB-lite"/>
    </source>
</evidence>
<evidence type="ECO:0000313" key="9">
    <source>
        <dbReference type="EMBL" id="KAK9786802.1"/>
    </source>
</evidence>
<dbReference type="EMBL" id="JALJOQ010000263">
    <property type="protein sequence ID" value="KAK9786802.1"/>
    <property type="molecule type" value="Genomic_DNA"/>
</dbReference>
<feature type="domain" description="Clathrin/coatomer adaptor adaptin-like N-terminal" evidence="7">
    <location>
        <begin position="33"/>
        <end position="530"/>
    </location>
</feature>
<evidence type="ECO:0008006" key="11">
    <source>
        <dbReference type="Google" id="ProtNLM"/>
    </source>
</evidence>
<dbReference type="InterPro" id="IPR016024">
    <property type="entry name" value="ARM-type_fold"/>
</dbReference>
<dbReference type="Pfam" id="PF09066">
    <property type="entry name" value="B2-adapt-app_C"/>
    <property type="match status" value="1"/>
</dbReference>
<evidence type="ECO:0000259" key="8">
    <source>
        <dbReference type="Pfam" id="PF09066"/>
    </source>
</evidence>
<sequence length="753" mass="81829">MGGEKVRGELGEIKTTLAGLSSTHGRAPELLAAKREVFKKIVNYMTVGIDMSSLFMQAMTAAVQHGDDIVLKKMLYLYICTYAQSNPDLTLLTINLLTKDSKDTDPHIRGLAIRSLCSLRVANLVEYLVPAISVGLIDQHSYVRRTAVMGVLKVYNIDKPAVHNTGMLGTLKEMLQNDPDAQVAANCITVLEKAGDMKGMIDRAFVVRLLNRIKEFSEWAQCQVLEAVSVYRPSNEGEVYDMMNLLDDRLTHSNSAVVMAAIKLFLHLTLAMPATHQQVLERVKDPMQTLISRDHFETAYAVLAHFHLLAQRAPILFSSIYTAFFCRMNEPTYIKQLKLEILAAIADEHNAYDIATELTEYVGDIDPHLARDAVRAVGRIALEVQDVGGIVERLLGFLEVGKPYVTAEAVTQIADLLRRFPDLAEICVSSVSNISPQDLEEPEAKAAFIWILGEFGHSIQDAPYLLERVAGKFEGEAPAVRAALLTATAKLFFKRPPECQRALGMCLQAAVADSDMLIHDRGLMYLRLLQYSVNEAARVIAPPMEAVTAFAEEQSPELRDRIFDEFNTLAVIFREPSTAFTRRTTVDTLSNGFNDVDGEGAVPAADEGSSLLTDTEQAEALGQDGLTPRLANGSPGAAPAASASTPLPDLLGDLLGGGGDLMAPAAPAAPQPVLSLRPHPHLTPQEFQGKWGALQPAKKESLMLAPPSIATAVAGGLQELNRRMAAASLFTMASGGAAPAFRCYLHGQTEAAE</sequence>
<comment type="similarity">
    <text evidence="2">Belongs to the adaptor complexes large subunit family.</text>
</comment>
<evidence type="ECO:0000256" key="1">
    <source>
        <dbReference type="ARBA" id="ARBA00004308"/>
    </source>
</evidence>
<feature type="domain" description="Beta-adaptin appendage C-terminal subdomain" evidence="8">
    <location>
        <begin position="678"/>
        <end position="750"/>
    </location>
</feature>
<keyword evidence="5" id="KW-0472">Membrane</keyword>
<dbReference type="PANTHER" id="PTHR11134">
    <property type="entry name" value="ADAPTOR COMPLEX SUBUNIT BETA FAMILY MEMBER"/>
    <property type="match status" value="1"/>
</dbReference>
<comment type="caution">
    <text evidence="9">The sequence shown here is derived from an EMBL/GenBank/DDBJ whole genome shotgun (WGS) entry which is preliminary data.</text>
</comment>
<reference evidence="9 10" key="1">
    <citation type="journal article" date="2024" name="Nat. Commun.">
        <title>Phylogenomics reveals the evolutionary origins of lichenization in chlorophyte algae.</title>
        <authorList>
            <person name="Puginier C."/>
            <person name="Libourel C."/>
            <person name="Otte J."/>
            <person name="Skaloud P."/>
            <person name="Haon M."/>
            <person name="Grisel S."/>
            <person name="Petersen M."/>
            <person name="Berrin J.G."/>
            <person name="Delaux P.M."/>
            <person name="Dal Grande F."/>
            <person name="Keller J."/>
        </authorList>
    </citation>
    <scope>NUCLEOTIDE SEQUENCE [LARGE SCALE GENOMIC DNA]</scope>
    <source>
        <strain evidence="9 10">SAG 2036</strain>
    </source>
</reference>
<dbReference type="InterPro" id="IPR012295">
    <property type="entry name" value="TBP_dom_sf"/>
</dbReference>
<evidence type="ECO:0000256" key="2">
    <source>
        <dbReference type="ARBA" id="ARBA00006613"/>
    </source>
</evidence>
<gene>
    <name evidence="9" type="ORF">WJX73_006669</name>
</gene>
<evidence type="ECO:0000256" key="5">
    <source>
        <dbReference type="ARBA" id="ARBA00023136"/>
    </source>
</evidence>